<dbReference type="PhylomeDB" id="A7STP2"/>
<dbReference type="PANTHER" id="PTHR19860:SF14">
    <property type="entry name" value="DUF4062 DOMAIN-CONTAINING PROTEIN"/>
    <property type="match status" value="1"/>
</dbReference>
<evidence type="ECO:0000256" key="1">
    <source>
        <dbReference type="ARBA" id="ARBA00022737"/>
    </source>
</evidence>
<dbReference type="Pfam" id="PF13191">
    <property type="entry name" value="AAA_16"/>
    <property type="match status" value="1"/>
</dbReference>
<keyword evidence="1" id="KW-0677">Repeat</keyword>
<organism evidence="3 4">
    <name type="scientific">Nematostella vectensis</name>
    <name type="common">Starlet sea anemone</name>
    <dbReference type="NCBI Taxonomy" id="45351"/>
    <lineage>
        <taxon>Eukaryota</taxon>
        <taxon>Metazoa</taxon>
        <taxon>Cnidaria</taxon>
        <taxon>Anthozoa</taxon>
        <taxon>Hexacorallia</taxon>
        <taxon>Actiniaria</taxon>
        <taxon>Edwardsiidae</taxon>
        <taxon>Nematostella</taxon>
    </lineage>
</organism>
<proteinExistence type="predicted"/>
<dbReference type="InterPro" id="IPR051191">
    <property type="entry name" value="DCAF12"/>
</dbReference>
<sequence>MWAIVKKTCNSASSREWTLQSVKNRRGWKTIRLFVSSTFRDFHEEREVLVKEIFPDLRLWCEERKLHLVECDLRWGVPKDSSTEETVRICLEEIDRCYRDNVMPYFLNLTCGRSGWIPDFGDLTYNLAVQYGWVYGLSITEMEIVHGAFRKCNPNALFMIRDSKFCEDLPEEVKDAFIDEKDFLNEKLKKLKDALKEQFPVSTTLLYLFLVYCIHGRVEFQFLVFKFFKNRIEYQYPLDPTPEDPLEAQRSAHESFLDTRGQVVLGRDKILKEIDSYISTGQSRAPLLLVGNAGSGKSAIMARAACDALDKSSSRQYSSTGDTWKVFYHFVGATPGSTDLAFFLQRLTKELGSAKVLWMQLSDLDSLVQLTNSLLSNPNTKPAIIIVDAINQLDDDKIQYLTRWLPETLSPNIRVVLSMIDNTECHRLLRAFKTGPREILCGELDYSSRKAIVENILKLYNKRLDDQQMSLLLKKEGSANPLWLTLACEELRVFGHFNMMDEKISSLKNDLISLEEQLLTRFELENGGPIVIGTVCLLETSRHGLLETELL</sequence>
<dbReference type="HOGENOM" id="CLU_024712_0_0_1"/>
<dbReference type="STRING" id="45351.A7STP2"/>
<dbReference type="InterPro" id="IPR025139">
    <property type="entry name" value="DUF4062"/>
</dbReference>
<dbReference type="InterPro" id="IPR027417">
    <property type="entry name" value="P-loop_NTPase"/>
</dbReference>
<dbReference type="InterPro" id="IPR007111">
    <property type="entry name" value="NACHT_NTPase"/>
</dbReference>
<dbReference type="Gene3D" id="3.40.50.300">
    <property type="entry name" value="P-loop containing nucleotide triphosphate hydrolases"/>
    <property type="match status" value="1"/>
</dbReference>
<dbReference type="GO" id="GO:0080008">
    <property type="term" value="C:Cul4-RING E3 ubiquitin ligase complex"/>
    <property type="evidence" value="ECO:0000318"/>
    <property type="project" value="GO_Central"/>
</dbReference>
<dbReference type="AlphaFoldDB" id="A7STP2"/>
<keyword evidence="4" id="KW-1185">Reference proteome</keyword>
<dbReference type="Proteomes" id="UP000001593">
    <property type="component" value="Unassembled WGS sequence"/>
</dbReference>
<dbReference type="InterPro" id="IPR041664">
    <property type="entry name" value="AAA_16"/>
</dbReference>
<feature type="non-terminal residue" evidence="3">
    <location>
        <position position="551"/>
    </location>
</feature>
<accession>A7STP2</accession>
<dbReference type="PANTHER" id="PTHR19860">
    <property type="entry name" value="DDB1- AND CUL4-ASSOCIATED FACTOR 12-RELATED"/>
    <property type="match status" value="1"/>
</dbReference>
<dbReference type="EMBL" id="DS469800">
    <property type="protein sequence ID" value="EDO32895.1"/>
    <property type="molecule type" value="Genomic_DNA"/>
</dbReference>
<gene>
    <name evidence="3" type="ORF">NEMVEDRAFT_v1g131326</name>
</gene>
<dbReference type="SUPFAM" id="SSF52540">
    <property type="entry name" value="P-loop containing nucleoside triphosphate hydrolases"/>
    <property type="match status" value="1"/>
</dbReference>
<dbReference type="PROSITE" id="PS50837">
    <property type="entry name" value="NACHT"/>
    <property type="match status" value="1"/>
</dbReference>
<dbReference type="Pfam" id="PF13271">
    <property type="entry name" value="DUF4062"/>
    <property type="match status" value="1"/>
</dbReference>
<evidence type="ECO:0000259" key="2">
    <source>
        <dbReference type="PROSITE" id="PS50837"/>
    </source>
</evidence>
<name>A7STP2_NEMVE</name>
<evidence type="ECO:0000313" key="4">
    <source>
        <dbReference type="Proteomes" id="UP000001593"/>
    </source>
</evidence>
<protein>
    <recommendedName>
        <fullName evidence="2">NACHT domain-containing protein</fullName>
    </recommendedName>
</protein>
<reference evidence="3 4" key="1">
    <citation type="journal article" date="2007" name="Science">
        <title>Sea anemone genome reveals ancestral eumetazoan gene repertoire and genomic organization.</title>
        <authorList>
            <person name="Putnam N.H."/>
            <person name="Srivastava M."/>
            <person name="Hellsten U."/>
            <person name="Dirks B."/>
            <person name="Chapman J."/>
            <person name="Salamov A."/>
            <person name="Terry A."/>
            <person name="Shapiro H."/>
            <person name="Lindquist E."/>
            <person name="Kapitonov V.V."/>
            <person name="Jurka J."/>
            <person name="Genikhovich G."/>
            <person name="Grigoriev I.V."/>
            <person name="Lucas S.M."/>
            <person name="Steele R.E."/>
            <person name="Finnerty J.R."/>
            <person name="Technau U."/>
            <person name="Martindale M.Q."/>
            <person name="Rokhsar D.S."/>
        </authorList>
    </citation>
    <scope>NUCLEOTIDE SEQUENCE [LARGE SCALE GENOMIC DNA]</scope>
    <source>
        <strain evidence="4">CH2 X CH6</strain>
    </source>
</reference>
<dbReference type="InParanoid" id="A7STP2"/>
<dbReference type="eggNOG" id="KOG3602">
    <property type="taxonomic scope" value="Eukaryota"/>
</dbReference>
<evidence type="ECO:0000313" key="3">
    <source>
        <dbReference type="EMBL" id="EDO32895.1"/>
    </source>
</evidence>
<dbReference type="OMA" id="CLMESDG"/>
<feature type="domain" description="NACHT" evidence="2">
    <location>
        <begin position="285"/>
        <end position="418"/>
    </location>
</feature>